<reference evidence="3" key="1">
    <citation type="journal article" date="2019" name="Int. J. Syst. Evol. Microbiol.">
        <title>The Global Catalogue of Microorganisms (GCM) 10K type strain sequencing project: providing services to taxonomists for standard genome sequencing and annotation.</title>
        <authorList>
            <consortium name="The Broad Institute Genomics Platform"/>
            <consortium name="The Broad Institute Genome Sequencing Center for Infectious Disease"/>
            <person name="Wu L."/>
            <person name="Ma J."/>
        </authorList>
    </citation>
    <scope>NUCLEOTIDE SEQUENCE [LARGE SCALE GENOMIC DNA]</scope>
    <source>
        <strain evidence="3">CCUG 59129</strain>
    </source>
</reference>
<name>A0ABW3HQ46_9BACL</name>
<keyword evidence="1" id="KW-0812">Transmembrane</keyword>
<organism evidence="2 3">
    <name type="scientific">Paenibacillus chungangensis</name>
    <dbReference type="NCBI Taxonomy" id="696535"/>
    <lineage>
        <taxon>Bacteria</taxon>
        <taxon>Bacillati</taxon>
        <taxon>Bacillota</taxon>
        <taxon>Bacilli</taxon>
        <taxon>Bacillales</taxon>
        <taxon>Paenibacillaceae</taxon>
        <taxon>Paenibacillus</taxon>
    </lineage>
</organism>
<dbReference type="Gene3D" id="3.40.50.880">
    <property type="match status" value="1"/>
</dbReference>
<dbReference type="Proteomes" id="UP001596989">
    <property type="component" value="Unassembled WGS sequence"/>
</dbReference>
<evidence type="ECO:0000313" key="2">
    <source>
        <dbReference type="EMBL" id="MFD0959574.1"/>
    </source>
</evidence>
<dbReference type="InterPro" id="IPR029062">
    <property type="entry name" value="Class_I_gatase-like"/>
</dbReference>
<sequence length="794" mass="87052">MRTKSQSRIRALLIALVGAMGCLILLQGTTYADKSSIGIESKVAAGYQGMYEPGQWYPVRISLTNRSDRHLQGELVFSTYSTEYGASDYVVETELPMESEVEVVIGVPGMNLDKENNTIRFFEQSYKEGKSIPINGDTYATGRSVTGNDVIGVISRDPDTFNFMPTLNQRGYSIAVIPMQTEELPDEATMLDMFDTIVLNDVATGNWDSSRIAAVKEWVAKGGTLVLSGGSGYAKTAEAFQEMAPVTGSGTTVVKNPKAIAAAGGTESKLSGPITVSIGEQTRGSIKLTEGDIPIAVLQEYGFGSVIYAAFDSSLEPMASWPGSAMLWAKLLQGSTSALQLNASPKGGDNMLYSMNQWIDTFPTIKPPSFSLLLVLFCTYILIAAPLLYALLSRLDRREWAWWIVPSLAVVMGAAVLFAGAGDKRVPSAHSIEVIQLSSDGHAVSYGGAGVFSPTGGTVTMQFADERMLRLYGNDNSFRGGLSESVNHQVLQGRHAISARWHNVPYWSTRKVWMERKLMSPEQSGSLQADFVSGNRDMKLKVTNRTTDDLHDVALLMNGSVLPIGNLPRGNSGEVTLSGLTASAGNNHYFHYGDTMFPYPNGDLIDESYRQRDMVNYFMNDYTGGLMQNKPTIVAFSEVGASPFTMNGKSVKSDNLRLWLYELDDMETSAIGLNREETLEPVIVSSSLESMEQMRYGALLVGEGELIMEYLVPDHTAELDNVHIKYPMTFKQPGVHYTIWHEAGSEWVELQEGELPEPDDYIIEGHTIRVKLESTVHQETTLPQITIKGANDDE</sequence>
<protein>
    <submittedName>
        <fullName evidence="2">Uncharacterized protein</fullName>
    </submittedName>
</protein>
<evidence type="ECO:0000313" key="3">
    <source>
        <dbReference type="Proteomes" id="UP001596989"/>
    </source>
</evidence>
<gene>
    <name evidence="2" type="ORF">ACFQ2I_09225</name>
</gene>
<dbReference type="SUPFAM" id="SSF52317">
    <property type="entry name" value="Class I glutamine amidotransferase-like"/>
    <property type="match status" value="1"/>
</dbReference>
<dbReference type="RefSeq" id="WP_377563731.1">
    <property type="nucleotide sequence ID" value="NZ_JBHTJZ010000009.1"/>
</dbReference>
<comment type="caution">
    <text evidence="2">The sequence shown here is derived from an EMBL/GenBank/DDBJ whole genome shotgun (WGS) entry which is preliminary data.</text>
</comment>
<evidence type="ECO:0000256" key="1">
    <source>
        <dbReference type="SAM" id="Phobius"/>
    </source>
</evidence>
<feature type="transmembrane region" description="Helical" evidence="1">
    <location>
        <begin position="400"/>
        <end position="421"/>
    </location>
</feature>
<dbReference type="EMBL" id="JBHTJZ010000009">
    <property type="protein sequence ID" value="MFD0959574.1"/>
    <property type="molecule type" value="Genomic_DNA"/>
</dbReference>
<keyword evidence="3" id="KW-1185">Reference proteome</keyword>
<keyword evidence="1" id="KW-0472">Membrane</keyword>
<keyword evidence="1" id="KW-1133">Transmembrane helix</keyword>
<proteinExistence type="predicted"/>
<feature type="transmembrane region" description="Helical" evidence="1">
    <location>
        <begin position="370"/>
        <end position="391"/>
    </location>
</feature>
<dbReference type="PROSITE" id="PS51257">
    <property type="entry name" value="PROKAR_LIPOPROTEIN"/>
    <property type="match status" value="1"/>
</dbReference>
<accession>A0ABW3HQ46</accession>